<comment type="function">
    <text evidence="9">Catalyzes the decarboxylation of S-adenosylmethionine to S-adenosylmethioninamine (dcAdoMet), the propylamine donor required for the synthesis of the polyamines spermine and spermidine from the diamine putrescine.</text>
</comment>
<dbReference type="EMBL" id="WMBQ01000001">
    <property type="protein sequence ID" value="MTD94340.1"/>
    <property type="molecule type" value="Genomic_DNA"/>
</dbReference>
<dbReference type="InterPro" id="IPR003826">
    <property type="entry name" value="AdoMetDC_fam_prok"/>
</dbReference>
<evidence type="ECO:0000256" key="3">
    <source>
        <dbReference type="ARBA" id="ARBA00023066"/>
    </source>
</evidence>
<comment type="pathway">
    <text evidence="9">Amine and polyamine biosynthesis; S-adenosylmethioninamine biosynthesis; S-adenosylmethioninamine from S-adenosyl-L-methionine: step 1/1.</text>
</comment>
<keyword evidence="1 9" id="KW-0210">Decarboxylase</keyword>
<comment type="caution">
    <text evidence="10">The sequence shown here is derived from an EMBL/GenBank/DDBJ whole genome shotgun (WGS) entry which is preliminary data.</text>
</comment>
<dbReference type="InterPro" id="IPR017716">
    <property type="entry name" value="S-AdoMet_deCOase_pro-enz"/>
</dbReference>
<proteinExistence type="inferred from homology"/>
<keyword evidence="6 9" id="KW-0456">Lyase</keyword>
<keyword evidence="4 9" id="KW-0620">Polyamine biosynthesis</keyword>
<accession>A0A6I3KK71</accession>
<evidence type="ECO:0000256" key="1">
    <source>
        <dbReference type="ARBA" id="ARBA00022793"/>
    </source>
</evidence>
<dbReference type="GO" id="GO:0008295">
    <property type="term" value="P:spermidine biosynthetic process"/>
    <property type="evidence" value="ECO:0007669"/>
    <property type="project" value="UniProtKB-UniRule"/>
</dbReference>
<dbReference type="PANTHER" id="PTHR33866:SF2">
    <property type="entry name" value="S-ADENOSYLMETHIONINE DECARBOXYLASE PROENZYME"/>
    <property type="match status" value="1"/>
</dbReference>
<comment type="cofactor">
    <cofactor evidence="9">
        <name>pyruvate</name>
        <dbReference type="ChEBI" id="CHEBI:15361"/>
    </cofactor>
    <text evidence="9">Binds 1 pyruvoyl group covalently per subunit.</text>
</comment>
<dbReference type="SUPFAM" id="SSF56276">
    <property type="entry name" value="S-adenosylmethionine decarboxylase"/>
    <property type="match status" value="1"/>
</dbReference>
<protein>
    <recommendedName>
        <fullName evidence="9">S-adenosylmethionine decarboxylase proenzyme</fullName>
        <shortName evidence="9">AdoMetDC</shortName>
        <shortName evidence="9">SAMDC</shortName>
        <ecNumber evidence="9">4.1.1.50</ecNumber>
    </recommendedName>
    <component>
        <recommendedName>
            <fullName evidence="9">S-adenosylmethionine decarboxylase beta chain</fullName>
        </recommendedName>
    </component>
    <component>
        <recommendedName>
            <fullName evidence="9">S-adenosylmethionine decarboxylase alpha chain</fullName>
        </recommendedName>
    </component>
</protein>
<dbReference type="PANTHER" id="PTHR33866">
    <property type="entry name" value="S-ADENOSYLMETHIONINE DECARBOXYLASE PROENZYME"/>
    <property type="match status" value="1"/>
</dbReference>
<dbReference type="Proteomes" id="UP000440694">
    <property type="component" value="Unassembled WGS sequence"/>
</dbReference>
<evidence type="ECO:0000313" key="10">
    <source>
        <dbReference type="EMBL" id="MTD94340.1"/>
    </source>
</evidence>
<keyword evidence="11" id="KW-1185">Reference proteome</keyword>
<keyword evidence="7 9" id="KW-0704">Schiff base</keyword>
<comment type="catalytic activity">
    <reaction evidence="9">
        <text>S-adenosyl-L-methionine + H(+) = S-adenosyl 3-(methylsulfanyl)propylamine + CO2</text>
        <dbReference type="Rhea" id="RHEA:15981"/>
        <dbReference type="ChEBI" id="CHEBI:15378"/>
        <dbReference type="ChEBI" id="CHEBI:16526"/>
        <dbReference type="ChEBI" id="CHEBI:57443"/>
        <dbReference type="ChEBI" id="CHEBI:59789"/>
        <dbReference type="EC" id="4.1.1.50"/>
    </reaction>
</comment>
<feature type="chain" id="PRO_5026393807" description="S-adenosylmethionine decarboxylase beta chain" evidence="9">
    <location>
        <begin position="1"/>
        <end position="106"/>
    </location>
</feature>
<evidence type="ECO:0000256" key="9">
    <source>
        <dbReference type="HAMAP-Rule" id="MF_00464"/>
    </source>
</evidence>
<comment type="subunit">
    <text evidence="9">Heterotetramer of two alpha and two beta chains arranged as a dimer of alpha/beta heterodimers.</text>
</comment>
<dbReference type="RefSeq" id="WP_154738776.1">
    <property type="nucleotide sequence ID" value="NZ_WMBQ01000001.1"/>
</dbReference>
<dbReference type="Gene3D" id="3.60.90.10">
    <property type="entry name" value="S-adenosylmethionine decarboxylase"/>
    <property type="match status" value="1"/>
</dbReference>
<comment type="PTM">
    <text evidence="9">Is synthesized initially as an inactive proenzyme. Formation of the active enzyme involves a self-maturation process in which the active site pyruvoyl group is generated from an internal serine residue via an autocatalytic post-translational modification. Two non-identical subunits are generated from the proenzyme in this reaction, and the pyruvate is formed at the N-terminus of the alpha chain, which is derived from the carboxyl end of the proenzyme. The post-translation cleavage follows an unusual pathway, termed non-hydrolytic serinolysis, in which the side chain hydroxyl group of the serine supplies its oxygen atom to form the C-terminus of the beta chain, while the remainder of the serine residue undergoes an oxidative deamination to produce ammonia and the pyruvoyl group blocking the N-terminus of the alpha chain.</text>
</comment>
<keyword evidence="3 9" id="KW-0745">Spermidine biosynthesis</keyword>
<evidence type="ECO:0000256" key="6">
    <source>
        <dbReference type="ARBA" id="ARBA00023239"/>
    </source>
</evidence>
<dbReference type="GO" id="GO:0005829">
    <property type="term" value="C:cytosol"/>
    <property type="evidence" value="ECO:0007669"/>
    <property type="project" value="TreeGrafter"/>
</dbReference>
<feature type="active site" description="Proton donor; for catalytic activity" evidence="9">
    <location>
        <position position="127"/>
    </location>
</feature>
<keyword evidence="5 9" id="KW-0865">Zymogen</keyword>
<feature type="modified residue" description="Pyruvic acid (Ser); by autocatalysis" evidence="9">
    <location>
        <position position="107"/>
    </location>
</feature>
<dbReference type="InterPro" id="IPR016067">
    <property type="entry name" value="S-AdoMet_deCO2ase_core"/>
</dbReference>
<dbReference type="Pfam" id="PF02675">
    <property type="entry name" value="AdoMet_dc"/>
    <property type="match status" value="1"/>
</dbReference>
<name>A0A6I3KK71_9HYPH</name>
<feature type="active site" description="Schiff-base intermediate with substrate; via pyruvic acid" evidence="9">
    <location>
        <position position="107"/>
    </location>
</feature>
<dbReference type="EC" id="4.1.1.50" evidence="9"/>
<organism evidence="10 11">
    <name type="scientific">Hyphomicrobium album</name>
    <dbReference type="NCBI Taxonomy" id="2665159"/>
    <lineage>
        <taxon>Bacteria</taxon>
        <taxon>Pseudomonadati</taxon>
        <taxon>Pseudomonadota</taxon>
        <taxon>Alphaproteobacteria</taxon>
        <taxon>Hyphomicrobiales</taxon>
        <taxon>Hyphomicrobiaceae</taxon>
        <taxon>Hyphomicrobium</taxon>
    </lineage>
</organism>
<dbReference type="NCBIfam" id="TIGR03330">
    <property type="entry name" value="SAM_DCase_Bsu"/>
    <property type="match status" value="1"/>
</dbReference>
<feature type="site" description="Cleavage (non-hydrolytic); by autolysis" evidence="9">
    <location>
        <begin position="106"/>
        <end position="107"/>
    </location>
</feature>
<keyword evidence="2 9" id="KW-0068">Autocatalytic cleavage</keyword>
<evidence type="ECO:0000313" key="11">
    <source>
        <dbReference type="Proteomes" id="UP000440694"/>
    </source>
</evidence>
<comment type="similarity">
    <text evidence="9">Belongs to the prokaryotic AdoMetDC family. Type 1 subfamily.</text>
</comment>
<evidence type="ECO:0000256" key="8">
    <source>
        <dbReference type="ARBA" id="ARBA00023317"/>
    </source>
</evidence>
<evidence type="ECO:0000256" key="5">
    <source>
        <dbReference type="ARBA" id="ARBA00023145"/>
    </source>
</evidence>
<dbReference type="HAMAP" id="MF_00464">
    <property type="entry name" value="AdoMetDC_1"/>
    <property type="match status" value="1"/>
</dbReference>
<keyword evidence="9" id="KW-0949">S-adenosyl-L-methionine</keyword>
<evidence type="ECO:0000256" key="4">
    <source>
        <dbReference type="ARBA" id="ARBA00023115"/>
    </source>
</evidence>
<reference evidence="10 11" key="1">
    <citation type="submission" date="2019-11" db="EMBL/GenBank/DDBJ databases">
        <title>Identification of a novel strain.</title>
        <authorList>
            <person name="Xu Q."/>
            <person name="Wang G."/>
        </authorList>
    </citation>
    <scope>NUCLEOTIDE SEQUENCE [LARGE SCALE GENOMIC DNA]</scope>
    <source>
        <strain evidence="11">xq</strain>
    </source>
</reference>
<dbReference type="AlphaFoldDB" id="A0A6I3KK71"/>
<keyword evidence="8 9" id="KW-0670">Pyruvate</keyword>
<feature type="active site" description="Proton acceptor; for processing activity" evidence="9">
    <location>
        <position position="112"/>
    </location>
</feature>
<gene>
    <name evidence="10" type="primary">speD</name>
    <name evidence="9" type="synonym">speH</name>
    <name evidence="10" type="ORF">GIW81_08325</name>
</gene>
<dbReference type="GO" id="GO:0004014">
    <property type="term" value="F:adenosylmethionine decarboxylase activity"/>
    <property type="evidence" value="ECO:0007669"/>
    <property type="project" value="UniProtKB-UniRule"/>
</dbReference>
<sequence>MAFNDTLFQLGMDLTRSSTAQEEDRRVAAHVAHEDRKDFFIERDGKRYAGTHLLVDLFGARRLDDLEHVETTLKRCVEAAGATLLHVHLHHFTPNGGVSGVAVLAESHISIHSWPEADYAALDIFMCGEAQPQKCIEILREAFSARDVLVKTHHRGSELQDLKWQAARPKLAPVRLKGEKRSKRAA</sequence>
<dbReference type="UniPathway" id="UPA00331">
    <property type="reaction ID" value="UER00451"/>
</dbReference>
<evidence type="ECO:0000256" key="2">
    <source>
        <dbReference type="ARBA" id="ARBA00022813"/>
    </source>
</evidence>
<evidence type="ECO:0000256" key="7">
    <source>
        <dbReference type="ARBA" id="ARBA00023270"/>
    </source>
</evidence>
<feature type="chain" id="PRO_5026393806" description="S-adenosylmethionine decarboxylase alpha chain" evidence="9">
    <location>
        <begin position="107"/>
        <end position="186"/>
    </location>
</feature>